<evidence type="ECO:0000256" key="2">
    <source>
        <dbReference type="ARBA" id="ARBA00004236"/>
    </source>
</evidence>
<keyword evidence="10 11" id="KW-0472">Membrane</keyword>
<proteinExistence type="predicted"/>
<feature type="transmembrane region" description="Helical" evidence="11">
    <location>
        <begin position="7"/>
        <end position="30"/>
    </location>
</feature>
<dbReference type="SUPFAM" id="SSF47384">
    <property type="entry name" value="Homodimeric domain of signal transducing histidine kinase"/>
    <property type="match status" value="1"/>
</dbReference>
<keyword evidence="15" id="KW-1185">Reference proteome</keyword>
<protein>
    <recommendedName>
        <fullName evidence="3">histidine kinase</fullName>
        <ecNumber evidence="3">2.7.13.3</ecNumber>
    </recommendedName>
</protein>
<dbReference type="InterPro" id="IPR003594">
    <property type="entry name" value="HATPase_dom"/>
</dbReference>
<dbReference type="InterPro" id="IPR003661">
    <property type="entry name" value="HisK_dim/P_dom"/>
</dbReference>
<name>A0ABQ4BV48_9ACTN</name>
<dbReference type="Proteomes" id="UP000624325">
    <property type="component" value="Unassembled WGS sequence"/>
</dbReference>
<keyword evidence="5" id="KW-0808">Transferase</keyword>
<comment type="subcellular location">
    <subcellularLocation>
        <location evidence="2">Cell membrane</location>
    </subcellularLocation>
</comment>
<sequence>MSIRARVTLFGVAVVAAIYTVVAVLIYLLLSYGFATDQDRLLTERAGAAVSALSDLPVSEVAGRTPLVPIDAVATGEAVVFVLDGSGSVLAATGHVGGGPVRVPASLLDSASRSGSAMATVTVSGVTTRVRVVPWPGGHVVAAQPLRALEVQRQGMIVVLGTVGILGLVAAFAATWFAVGRALRPLRSLASLADSVGGSEDLTRRLPAVRQRDDLGRLTVSFNTMMGRLEAAYRRTESALAAQRRFTADASHELRTPLTTIRGNVGFLRDHPDALSVDRSAALDDLVAESARMAGLLDDLLLLARSDGGVGLSSVSVDLLSVARSVCRQASASCSGSSAVVSGDPEALRRLVWILVGNARSHGAGAVTVAVSAVSGGARLVVADEGPGVPSELSEAVFERFFRGDPARGAGSGVGLGLAIARSIVTAHGGTISVAGAVFTVTLPLSSDS</sequence>
<feature type="domain" description="Histidine kinase" evidence="12">
    <location>
        <begin position="249"/>
        <end position="447"/>
    </location>
</feature>
<dbReference type="CDD" id="cd00082">
    <property type="entry name" value="HisKA"/>
    <property type="match status" value="1"/>
</dbReference>
<dbReference type="GO" id="GO:0016301">
    <property type="term" value="F:kinase activity"/>
    <property type="evidence" value="ECO:0007669"/>
    <property type="project" value="UniProtKB-KW"/>
</dbReference>
<dbReference type="PRINTS" id="PR00344">
    <property type="entry name" value="BCTRLSENSOR"/>
</dbReference>
<dbReference type="InterPro" id="IPR005467">
    <property type="entry name" value="His_kinase_dom"/>
</dbReference>
<dbReference type="CDD" id="cd06225">
    <property type="entry name" value="HAMP"/>
    <property type="match status" value="1"/>
</dbReference>
<dbReference type="Gene3D" id="6.10.340.10">
    <property type="match status" value="1"/>
</dbReference>
<gene>
    <name evidence="14" type="ORF">Air01nite_04840</name>
</gene>
<dbReference type="Gene3D" id="1.10.287.130">
    <property type="match status" value="1"/>
</dbReference>
<dbReference type="Gene3D" id="3.30.565.10">
    <property type="entry name" value="Histidine kinase-like ATPase, C-terminal domain"/>
    <property type="match status" value="1"/>
</dbReference>
<dbReference type="EMBL" id="BONC01000002">
    <property type="protein sequence ID" value="GIF54389.1"/>
    <property type="molecule type" value="Genomic_DNA"/>
</dbReference>
<feature type="domain" description="HAMP" evidence="13">
    <location>
        <begin position="180"/>
        <end position="234"/>
    </location>
</feature>
<dbReference type="Pfam" id="PF02518">
    <property type="entry name" value="HATPase_c"/>
    <property type="match status" value="1"/>
</dbReference>
<keyword evidence="9" id="KW-0902">Two-component regulatory system</keyword>
<dbReference type="SMART" id="SM00304">
    <property type="entry name" value="HAMP"/>
    <property type="match status" value="1"/>
</dbReference>
<dbReference type="SMART" id="SM00388">
    <property type="entry name" value="HisKA"/>
    <property type="match status" value="1"/>
</dbReference>
<dbReference type="Pfam" id="PF00512">
    <property type="entry name" value="HisKA"/>
    <property type="match status" value="1"/>
</dbReference>
<dbReference type="SMART" id="SM00387">
    <property type="entry name" value="HATPase_c"/>
    <property type="match status" value="1"/>
</dbReference>
<dbReference type="InterPro" id="IPR036097">
    <property type="entry name" value="HisK_dim/P_sf"/>
</dbReference>
<evidence type="ECO:0000256" key="1">
    <source>
        <dbReference type="ARBA" id="ARBA00000085"/>
    </source>
</evidence>
<comment type="catalytic activity">
    <reaction evidence="1">
        <text>ATP + protein L-histidine = ADP + protein N-phospho-L-histidine.</text>
        <dbReference type="EC" id="2.7.13.3"/>
    </reaction>
</comment>
<evidence type="ECO:0000256" key="7">
    <source>
        <dbReference type="ARBA" id="ARBA00022777"/>
    </source>
</evidence>
<evidence type="ECO:0000256" key="8">
    <source>
        <dbReference type="ARBA" id="ARBA00022989"/>
    </source>
</evidence>
<evidence type="ECO:0000259" key="13">
    <source>
        <dbReference type="PROSITE" id="PS50885"/>
    </source>
</evidence>
<dbReference type="EC" id="2.7.13.3" evidence="3"/>
<evidence type="ECO:0000256" key="11">
    <source>
        <dbReference type="SAM" id="Phobius"/>
    </source>
</evidence>
<keyword evidence="6 11" id="KW-0812">Transmembrane</keyword>
<keyword evidence="8 11" id="KW-1133">Transmembrane helix</keyword>
<dbReference type="SUPFAM" id="SSF55874">
    <property type="entry name" value="ATPase domain of HSP90 chaperone/DNA topoisomerase II/histidine kinase"/>
    <property type="match status" value="1"/>
</dbReference>
<evidence type="ECO:0000256" key="4">
    <source>
        <dbReference type="ARBA" id="ARBA00022553"/>
    </source>
</evidence>
<dbReference type="CDD" id="cd00075">
    <property type="entry name" value="HATPase"/>
    <property type="match status" value="1"/>
</dbReference>
<feature type="transmembrane region" description="Helical" evidence="11">
    <location>
        <begin position="156"/>
        <end position="179"/>
    </location>
</feature>
<accession>A0ABQ4BV48</accession>
<evidence type="ECO:0000256" key="3">
    <source>
        <dbReference type="ARBA" id="ARBA00012438"/>
    </source>
</evidence>
<dbReference type="InterPro" id="IPR004358">
    <property type="entry name" value="Sig_transdc_His_kin-like_C"/>
</dbReference>
<evidence type="ECO:0000259" key="12">
    <source>
        <dbReference type="PROSITE" id="PS50109"/>
    </source>
</evidence>
<evidence type="ECO:0000256" key="6">
    <source>
        <dbReference type="ARBA" id="ARBA00022692"/>
    </source>
</evidence>
<dbReference type="Pfam" id="PF00672">
    <property type="entry name" value="HAMP"/>
    <property type="match status" value="1"/>
</dbReference>
<dbReference type="PROSITE" id="PS50109">
    <property type="entry name" value="HIS_KIN"/>
    <property type="match status" value="1"/>
</dbReference>
<dbReference type="SUPFAM" id="SSF158472">
    <property type="entry name" value="HAMP domain-like"/>
    <property type="match status" value="1"/>
</dbReference>
<comment type="caution">
    <text evidence="14">The sequence shown here is derived from an EMBL/GenBank/DDBJ whole genome shotgun (WGS) entry which is preliminary data.</text>
</comment>
<dbReference type="PROSITE" id="PS50885">
    <property type="entry name" value="HAMP"/>
    <property type="match status" value="1"/>
</dbReference>
<reference evidence="14 15" key="1">
    <citation type="submission" date="2021-01" db="EMBL/GenBank/DDBJ databases">
        <title>Whole genome shotgun sequence of Asanoa iriomotensis NBRC 100142.</title>
        <authorList>
            <person name="Komaki H."/>
            <person name="Tamura T."/>
        </authorList>
    </citation>
    <scope>NUCLEOTIDE SEQUENCE [LARGE SCALE GENOMIC DNA]</scope>
    <source>
        <strain evidence="14 15">NBRC 100142</strain>
    </source>
</reference>
<dbReference type="PANTHER" id="PTHR45436">
    <property type="entry name" value="SENSOR HISTIDINE KINASE YKOH"/>
    <property type="match status" value="1"/>
</dbReference>
<dbReference type="InterPro" id="IPR003660">
    <property type="entry name" value="HAMP_dom"/>
</dbReference>
<dbReference type="PANTHER" id="PTHR45436:SF5">
    <property type="entry name" value="SENSOR HISTIDINE KINASE TRCS"/>
    <property type="match status" value="1"/>
</dbReference>
<keyword evidence="4" id="KW-0597">Phosphoprotein</keyword>
<evidence type="ECO:0000256" key="9">
    <source>
        <dbReference type="ARBA" id="ARBA00023012"/>
    </source>
</evidence>
<keyword evidence="7 14" id="KW-0418">Kinase</keyword>
<evidence type="ECO:0000256" key="5">
    <source>
        <dbReference type="ARBA" id="ARBA00022679"/>
    </source>
</evidence>
<dbReference type="InterPro" id="IPR050428">
    <property type="entry name" value="TCS_sensor_his_kinase"/>
</dbReference>
<evidence type="ECO:0000313" key="15">
    <source>
        <dbReference type="Proteomes" id="UP000624325"/>
    </source>
</evidence>
<evidence type="ECO:0000256" key="10">
    <source>
        <dbReference type="ARBA" id="ARBA00023136"/>
    </source>
</evidence>
<evidence type="ECO:0000313" key="14">
    <source>
        <dbReference type="EMBL" id="GIF54389.1"/>
    </source>
</evidence>
<dbReference type="RefSeq" id="WP_203700100.1">
    <property type="nucleotide sequence ID" value="NZ_BAAALU010000011.1"/>
</dbReference>
<dbReference type="InterPro" id="IPR036890">
    <property type="entry name" value="HATPase_C_sf"/>
</dbReference>
<organism evidence="14 15">
    <name type="scientific">Asanoa iriomotensis</name>
    <dbReference type="NCBI Taxonomy" id="234613"/>
    <lineage>
        <taxon>Bacteria</taxon>
        <taxon>Bacillati</taxon>
        <taxon>Actinomycetota</taxon>
        <taxon>Actinomycetes</taxon>
        <taxon>Micromonosporales</taxon>
        <taxon>Micromonosporaceae</taxon>
        <taxon>Asanoa</taxon>
    </lineage>
</organism>